<dbReference type="Proteomes" id="UP000280834">
    <property type="component" value="Unassembled WGS sequence"/>
</dbReference>
<gene>
    <name evidence="1" type="ORF">BTMF_LOCUS9529</name>
</gene>
<dbReference type="EMBL" id="UZAG01017000">
    <property type="protein sequence ID" value="VDO32244.1"/>
    <property type="molecule type" value="Genomic_DNA"/>
</dbReference>
<proteinExistence type="predicted"/>
<reference evidence="1 2" key="1">
    <citation type="submission" date="2018-11" db="EMBL/GenBank/DDBJ databases">
        <authorList>
            <consortium name="Pathogen Informatics"/>
        </authorList>
    </citation>
    <scope>NUCLEOTIDE SEQUENCE [LARGE SCALE GENOMIC DNA]</scope>
</reference>
<evidence type="ECO:0000313" key="2">
    <source>
        <dbReference type="Proteomes" id="UP000280834"/>
    </source>
</evidence>
<protein>
    <submittedName>
        <fullName evidence="1">Uncharacterized protein</fullName>
    </submittedName>
</protein>
<dbReference type="SUPFAM" id="SSF53067">
    <property type="entry name" value="Actin-like ATPase domain"/>
    <property type="match status" value="1"/>
</dbReference>
<dbReference type="InterPro" id="IPR043129">
    <property type="entry name" value="ATPase_NBD"/>
</dbReference>
<evidence type="ECO:0000313" key="1">
    <source>
        <dbReference type="EMBL" id="VDO32244.1"/>
    </source>
</evidence>
<accession>A0A3P7VC12</accession>
<keyword evidence="2" id="KW-1185">Reference proteome</keyword>
<sequence length="40" mass="4188">MENKLHDLAPVNIKWELVPADEGSAKGAAIVAAVAEKMGL</sequence>
<name>A0A3P7VC12_9BILA</name>
<dbReference type="AlphaFoldDB" id="A0A3P7VC12"/>
<organism evidence="1 2">
    <name type="scientific">Brugia timori</name>
    <dbReference type="NCBI Taxonomy" id="42155"/>
    <lineage>
        <taxon>Eukaryota</taxon>
        <taxon>Metazoa</taxon>
        <taxon>Ecdysozoa</taxon>
        <taxon>Nematoda</taxon>
        <taxon>Chromadorea</taxon>
        <taxon>Rhabditida</taxon>
        <taxon>Spirurina</taxon>
        <taxon>Spiruromorpha</taxon>
        <taxon>Filarioidea</taxon>
        <taxon>Onchocercidae</taxon>
        <taxon>Brugia</taxon>
    </lineage>
</organism>